<evidence type="ECO:0000256" key="1">
    <source>
        <dbReference type="ARBA" id="ARBA00022723"/>
    </source>
</evidence>
<feature type="domain" description="4Fe-4S ferredoxin-type" evidence="4">
    <location>
        <begin position="357"/>
        <end position="386"/>
    </location>
</feature>
<evidence type="ECO:0000313" key="5">
    <source>
        <dbReference type="EMBL" id="RHL93213.1"/>
    </source>
</evidence>
<dbReference type="GO" id="GO:0046872">
    <property type="term" value="F:metal ion binding"/>
    <property type="evidence" value="ECO:0007669"/>
    <property type="project" value="UniProtKB-KW"/>
</dbReference>
<feature type="domain" description="4Fe-4S ferredoxin-type" evidence="4">
    <location>
        <begin position="324"/>
        <end position="353"/>
    </location>
</feature>
<evidence type="ECO:0000259" key="4">
    <source>
        <dbReference type="PROSITE" id="PS51379"/>
    </source>
</evidence>
<dbReference type="GO" id="GO:0051536">
    <property type="term" value="F:iron-sulfur cluster binding"/>
    <property type="evidence" value="ECO:0007669"/>
    <property type="project" value="UniProtKB-KW"/>
</dbReference>
<evidence type="ECO:0000256" key="2">
    <source>
        <dbReference type="ARBA" id="ARBA00023004"/>
    </source>
</evidence>
<accession>A0A415N9D9</accession>
<keyword evidence="3" id="KW-0411">Iron-sulfur</keyword>
<name>A0A415N9D9_9BACE</name>
<dbReference type="AlphaFoldDB" id="A0A415N9D9"/>
<dbReference type="Gene3D" id="3.30.70.20">
    <property type="match status" value="1"/>
</dbReference>
<evidence type="ECO:0000256" key="3">
    <source>
        <dbReference type="ARBA" id="ARBA00023014"/>
    </source>
</evidence>
<protein>
    <recommendedName>
        <fullName evidence="4">4Fe-4S ferredoxin-type domain-containing protein</fullName>
    </recommendedName>
</protein>
<dbReference type="SUPFAM" id="SSF54862">
    <property type="entry name" value="4Fe-4S ferredoxins"/>
    <property type="match status" value="1"/>
</dbReference>
<comment type="caution">
    <text evidence="5">The sequence shown here is derived from an EMBL/GenBank/DDBJ whole genome shotgun (WGS) entry which is preliminary data.</text>
</comment>
<dbReference type="Pfam" id="PF04432">
    <property type="entry name" value="FrhB_FdhB_C"/>
    <property type="match status" value="1"/>
</dbReference>
<dbReference type="PANTHER" id="PTHR43193">
    <property type="match status" value="1"/>
</dbReference>
<organism evidence="5 6">
    <name type="scientific">Bacteroides intestinalis</name>
    <dbReference type="NCBI Taxonomy" id="329854"/>
    <lineage>
        <taxon>Bacteria</taxon>
        <taxon>Pseudomonadati</taxon>
        <taxon>Bacteroidota</taxon>
        <taxon>Bacteroidia</taxon>
        <taxon>Bacteroidales</taxon>
        <taxon>Bacteroidaceae</taxon>
        <taxon>Bacteroides</taxon>
    </lineage>
</organism>
<reference evidence="5 6" key="1">
    <citation type="submission" date="2018-08" db="EMBL/GenBank/DDBJ databases">
        <title>A genome reference for cultivated species of the human gut microbiota.</title>
        <authorList>
            <person name="Zou Y."/>
            <person name="Xue W."/>
            <person name="Luo G."/>
        </authorList>
    </citation>
    <scope>NUCLEOTIDE SEQUENCE [LARGE SCALE GENOMIC DNA]</scope>
    <source>
        <strain evidence="5 6">AF36-16BH</strain>
    </source>
</reference>
<dbReference type="InterPro" id="IPR052977">
    <property type="entry name" value="Polyferredoxin-like_ET"/>
</dbReference>
<keyword evidence="2" id="KW-0408">Iron</keyword>
<dbReference type="InterPro" id="IPR017900">
    <property type="entry name" value="4Fe4S_Fe_S_CS"/>
</dbReference>
<evidence type="ECO:0000313" key="6">
    <source>
        <dbReference type="Proteomes" id="UP000285013"/>
    </source>
</evidence>
<dbReference type="PANTHER" id="PTHR43193:SF2">
    <property type="entry name" value="POLYFERREDOXIN PROTEIN FWDF"/>
    <property type="match status" value="1"/>
</dbReference>
<proteinExistence type="predicted"/>
<dbReference type="Pfam" id="PF12838">
    <property type="entry name" value="Fer4_7"/>
    <property type="match status" value="1"/>
</dbReference>
<dbReference type="PROSITE" id="PS51379">
    <property type="entry name" value="4FE4S_FER_2"/>
    <property type="match status" value="2"/>
</dbReference>
<dbReference type="Proteomes" id="UP000285013">
    <property type="component" value="Unassembled WGS sequence"/>
</dbReference>
<sequence>MIYVLIVVILVVLTFLANLLYKKIVLYDTQEEQIIRGKKMCNAYDVVSFGSSYARYAFDFSNSNLKGFNFGLLPQFLYYTDKMIRDYRKSYKHNALVFIVLPVLVFAESGKGKYGSQRYAKLLSKKALEDEFTIKGLLFVKLFPLLRPSLYNLKICIKNIMHYKDVVAEYNIEVNSLNEEQVKVLAKKRCKDWIKEFKLIDTQTDVIPTVLEKKFIESREILTGIIDYCVKEGLRPVLVVTPVSKQMKEELSDRFLKKVLYDNIQLANKANIPFLDYLEDERFSHFSNYANNSDFLNAKARKKFSQIVIDDALKKYSNLPISKSVYNIGKDECCGCMMCGDICNKQAITFPIERGFWYPHVDNEKCTNCGLCKKRCPVLNINMQREYSTVEYYGVKTRNEDIRWYSTSGGFFSELAHFWISDFGIVVGAAYDDNCTIVHYIGTSEEDIIRLRQSKYAQSRTEGIYKTVKDMLIDGKKILFCGTPCQVEALYSFLGKRPDNLLTMDFFCLGICSPWVYRKYLDMLESQYKTKVSCVWFKNKTYGWRSISTKVDFVNGKTYLVTGNRDPFMRAFVADALSIRPNCQNCKFRSKHHISDFTVGDFWGLEKVNPDVDDNKGMSALMINTDKAHAVFSQIKVSLDYFATTYDDIVRDNFSVEKPLAMHPKLNEFMDFMEQNGFKAAIYKYSSLTRKETLKNKLCDMKRLIKHILKR</sequence>
<dbReference type="InterPro" id="IPR017896">
    <property type="entry name" value="4Fe4S_Fe-S-bd"/>
</dbReference>
<dbReference type="PROSITE" id="PS00198">
    <property type="entry name" value="4FE4S_FER_1"/>
    <property type="match status" value="1"/>
</dbReference>
<gene>
    <name evidence="5" type="ORF">DWZ95_10420</name>
</gene>
<dbReference type="EMBL" id="QRPE01000010">
    <property type="protein sequence ID" value="RHL93213.1"/>
    <property type="molecule type" value="Genomic_DNA"/>
</dbReference>
<keyword evidence="1" id="KW-0479">Metal-binding</keyword>
<dbReference type="InterPro" id="IPR007525">
    <property type="entry name" value="FrhB_FdhB_C"/>
</dbReference>
<dbReference type="RefSeq" id="WP_118422992.1">
    <property type="nucleotide sequence ID" value="NZ_QRPE01000010.1"/>
</dbReference>